<reference evidence="3" key="2">
    <citation type="submission" date="2020-09" db="EMBL/GenBank/DDBJ databases">
        <authorList>
            <person name="Sun Q."/>
            <person name="Ohkuma M."/>
        </authorList>
    </citation>
    <scope>NUCLEOTIDE SEQUENCE</scope>
    <source>
        <strain evidence="3">JCM 10088</strain>
    </source>
</reference>
<keyword evidence="1" id="KW-0175">Coiled coil</keyword>
<protein>
    <submittedName>
        <fullName evidence="3">Uncharacterized protein</fullName>
    </submittedName>
</protein>
<dbReference type="RefSeq" id="WP_188595810.1">
    <property type="nucleotide sequence ID" value="NZ_BMNL01000001.1"/>
</dbReference>
<keyword evidence="2" id="KW-0472">Membrane</keyword>
<gene>
    <name evidence="3" type="ORF">GCM10007981_04370</name>
</gene>
<evidence type="ECO:0000256" key="1">
    <source>
        <dbReference type="SAM" id="Coils"/>
    </source>
</evidence>
<reference evidence="3" key="1">
    <citation type="journal article" date="2014" name="Int. J. Syst. Evol. Microbiol.">
        <title>Complete genome sequence of Corynebacterium casei LMG S-19264T (=DSM 44701T), isolated from a smear-ripened cheese.</title>
        <authorList>
            <consortium name="US DOE Joint Genome Institute (JGI-PGF)"/>
            <person name="Walter F."/>
            <person name="Albersmeier A."/>
            <person name="Kalinowski J."/>
            <person name="Ruckert C."/>
        </authorList>
    </citation>
    <scope>NUCLEOTIDE SEQUENCE</scope>
    <source>
        <strain evidence="3">JCM 10088</strain>
    </source>
</reference>
<organism evidence="3 4">
    <name type="scientific">Thermocladium modestius</name>
    <dbReference type="NCBI Taxonomy" id="62609"/>
    <lineage>
        <taxon>Archaea</taxon>
        <taxon>Thermoproteota</taxon>
        <taxon>Thermoprotei</taxon>
        <taxon>Thermoproteales</taxon>
        <taxon>Thermoproteaceae</taxon>
        <taxon>Thermocladium</taxon>
    </lineage>
</organism>
<keyword evidence="2" id="KW-1133">Transmembrane helix</keyword>
<feature type="coiled-coil region" evidence="1">
    <location>
        <begin position="95"/>
        <end position="129"/>
    </location>
</feature>
<keyword evidence="4" id="KW-1185">Reference proteome</keyword>
<dbReference type="EMBL" id="BMNL01000001">
    <property type="protein sequence ID" value="GGP19686.1"/>
    <property type="molecule type" value="Genomic_DNA"/>
</dbReference>
<feature type="transmembrane region" description="Helical" evidence="2">
    <location>
        <begin position="31"/>
        <end position="52"/>
    </location>
</feature>
<dbReference type="Proteomes" id="UP000610960">
    <property type="component" value="Unassembled WGS sequence"/>
</dbReference>
<keyword evidence="2" id="KW-0812">Transmembrane</keyword>
<evidence type="ECO:0000313" key="4">
    <source>
        <dbReference type="Proteomes" id="UP000610960"/>
    </source>
</evidence>
<proteinExistence type="predicted"/>
<comment type="caution">
    <text evidence="3">The sequence shown here is derived from an EMBL/GenBank/DDBJ whole genome shotgun (WGS) entry which is preliminary data.</text>
</comment>
<dbReference type="AlphaFoldDB" id="A0A830GUC6"/>
<name>A0A830GUC6_9CREN</name>
<evidence type="ECO:0000256" key="2">
    <source>
        <dbReference type="SAM" id="Phobius"/>
    </source>
</evidence>
<accession>A0A830GUC6</accession>
<evidence type="ECO:0000313" key="3">
    <source>
        <dbReference type="EMBL" id="GGP19686.1"/>
    </source>
</evidence>
<sequence>MFERLQVIAGALIATLGLSMSYKWFLSPTPSNVPFIGLIVLVLGLAAVGSGLRSASRKSRRKGTGGGISPTTAVAGGIGAAIAIAGIKALIDEMNKKSGENKSEAIVKLKQLEDEYNKVKYQLPEDQRRLFENAIQDYKRRLGVDQ</sequence>